<comment type="caution">
    <text evidence="1">The sequence shown here is derived from an EMBL/GenBank/DDBJ whole genome shotgun (WGS) entry which is preliminary data.</text>
</comment>
<dbReference type="SFLD" id="SFLDG01129">
    <property type="entry name" value="C1.5:_HAD__Beta-PGM__Phosphata"/>
    <property type="match status" value="1"/>
</dbReference>
<dbReference type="Gene3D" id="3.40.50.1000">
    <property type="entry name" value="HAD superfamily/HAD-like"/>
    <property type="match status" value="1"/>
</dbReference>
<dbReference type="PANTHER" id="PTHR43885:SF1">
    <property type="entry name" value="SUPERFAMILY HYDROLASE, PUTATIVE (AFU_ORTHOLOGUE AFUA_4G13290)-RELATED"/>
    <property type="match status" value="1"/>
</dbReference>
<dbReference type="Proteomes" id="UP001520878">
    <property type="component" value="Unassembled WGS sequence"/>
</dbReference>
<dbReference type="SFLD" id="SFLDS00003">
    <property type="entry name" value="Haloacid_Dehalogenase"/>
    <property type="match status" value="1"/>
</dbReference>
<dbReference type="EMBL" id="JAJEWP010000001">
    <property type="protein sequence ID" value="MCC2616122.1"/>
    <property type="molecule type" value="Genomic_DNA"/>
</dbReference>
<dbReference type="RefSeq" id="WP_229158808.1">
    <property type="nucleotide sequence ID" value="NZ_JAJEWP010000001.1"/>
</dbReference>
<dbReference type="InterPro" id="IPR041492">
    <property type="entry name" value="HAD_2"/>
</dbReference>
<reference evidence="1 2" key="1">
    <citation type="submission" date="2021-10" db="EMBL/GenBank/DDBJ databases">
        <title>Draft genome of Aestuariibacter halophilus JC2043.</title>
        <authorList>
            <person name="Emsley S.A."/>
            <person name="Pfannmuller K.M."/>
            <person name="Ushijima B."/>
            <person name="Saw J.H."/>
            <person name="Videau P."/>
        </authorList>
    </citation>
    <scope>NUCLEOTIDE SEQUENCE [LARGE SCALE GENOMIC DNA]</scope>
    <source>
        <strain evidence="1 2">JC2043</strain>
    </source>
</reference>
<dbReference type="PANTHER" id="PTHR43885">
    <property type="entry name" value="HALOACID DEHALOGENASE-LIKE HYDROLASE"/>
    <property type="match status" value="1"/>
</dbReference>
<evidence type="ECO:0000313" key="2">
    <source>
        <dbReference type="Proteomes" id="UP001520878"/>
    </source>
</evidence>
<keyword evidence="1" id="KW-0378">Hydrolase</keyword>
<protein>
    <submittedName>
        <fullName evidence="1">HAD-IA family hydrolase</fullName>
    </submittedName>
</protein>
<evidence type="ECO:0000313" key="1">
    <source>
        <dbReference type="EMBL" id="MCC2616122.1"/>
    </source>
</evidence>
<proteinExistence type="predicted"/>
<dbReference type="NCBIfam" id="TIGR01549">
    <property type="entry name" value="HAD-SF-IA-v1"/>
    <property type="match status" value="1"/>
</dbReference>
<sequence length="189" mass="21189">MRGYIFDLDGTLVQSSLDFAAMRAAVGCPQGQDILHYVASLAEPQRSAATAEIARHELLDAQQAHWMPFADDVLSLLRQRDIPVAIVTRNNRQATATKMAGCSVPIDCVLTREDALPKPHPQALLQIARRWQIPCQEIVYIGDYYYDLAAAKNANMAAWLYGHKDVSYAHLADRVLPCFQQLYQELYAI</sequence>
<organism evidence="1 2">
    <name type="scientific">Fluctibacter halophilus</name>
    <dbReference type="NCBI Taxonomy" id="226011"/>
    <lineage>
        <taxon>Bacteria</taxon>
        <taxon>Pseudomonadati</taxon>
        <taxon>Pseudomonadota</taxon>
        <taxon>Gammaproteobacteria</taxon>
        <taxon>Alteromonadales</taxon>
        <taxon>Alteromonadaceae</taxon>
        <taxon>Fluctibacter</taxon>
    </lineage>
</organism>
<gene>
    <name evidence="1" type="ORF">LJ739_07715</name>
</gene>
<dbReference type="InterPro" id="IPR036412">
    <property type="entry name" value="HAD-like_sf"/>
</dbReference>
<name>A0ABS8G6A0_9ALTE</name>
<dbReference type="Gene3D" id="1.10.260.80">
    <property type="match status" value="1"/>
</dbReference>
<dbReference type="SUPFAM" id="SSF56784">
    <property type="entry name" value="HAD-like"/>
    <property type="match status" value="1"/>
</dbReference>
<dbReference type="Pfam" id="PF13419">
    <property type="entry name" value="HAD_2"/>
    <property type="match status" value="1"/>
</dbReference>
<dbReference type="NCBIfam" id="TIGR01509">
    <property type="entry name" value="HAD-SF-IA-v3"/>
    <property type="match status" value="1"/>
</dbReference>
<keyword evidence="2" id="KW-1185">Reference proteome</keyword>
<dbReference type="GO" id="GO:0016787">
    <property type="term" value="F:hydrolase activity"/>
    <property type="evidence" value="ECO:0007669"/>
    <property type="project" value="UniProtKB-KW"/>
</dbReference>
<dbReference type="InterPro" id="IPR006439">
    <property type="entry name" value="HAD-SF_hydro_IA"/>
</dbReference>
<accession>A0ABS8G6A0</accession>
<dbReference type="InterPro" id="IPR023214">
    <property type="entry name" value="HAD_sf"/>
</dbReference>